<dbReference type="STRING" id="56780.SYN_03091"/>
<dbReference type="Proteomes" id="UP000001933">
    <property type="component" value="Chromosome"/>
</dbReference>
<dbReference type="EMBL" id="CP000252">
    <property type="protein sequence ID" value="ABC77948.1"/>
    <property type="molecule type" value="Genomic_DNA"/>
</dbReference>
<organism evidence="1 2">
    <name type="scientific">Syntrophus aciditrophicus (strain SB)</name>
    <dbReference type="NCBI Taxonomy" id="56780"/>
    <lineage>
        <taxon>Bacteria</taxon>
        <taxon>Pseudomonadati</taxon>
        <taxon>Thermodesulfobacteriota</taxon>
        <taxon>Syntrophia</taxon>
        <taxon>Syntrophales</taxon>
        <taxon>Syntrophaceae</taxon>
        <taxon>Syntrophus</taxon>
    </lineage>
</organism>
<name>Q2LV41_SYNAS</name>
<keyword evidence="2" id="KW-1185">Reference proteome</keyword>
<proteinExistence type="predicted"/>
<evidence type="ECO:0000313" key="2">
    <source>
        <dbReference type="Proteomes" id="UP000001933"/>
    </source>
</evidence>
<protein>
    <submittedName>
        <fullName evidence="1">Hypothetical cytosolic protein</fullName>
    </submittedName>
</protein>
<accession>Q2LV41</accession>
<dbReference type="AlphaFoldDB" id="Q2LV41"/>
<dbReference type="InParanoid" id="Q2LV41"/>
<dbReference type="HOGENOM" id="CLU_2977613_0_0_7"/>
<gene>
    <name evidence="1" type="ORF">SYN_03091</name>
</gene>
<sequence length="58" mass="6844">MMTTTVIYYNDVFKTYYLKLWVQGLPYKMTVLATAHQLIRVIYAMLTGRTNFCPQMNS</sequence>
<dbReference type="eggNOG" id="COG3547">
    <property type="taxonomic scope" value="Bacteria"/>
</dbReference>
<dbReference type="KEGG" id="sat:SYN_03091"/>
<evidence type="ECO:0000313" key="1">
    <source>
        <dbReference type="EMBL" id="ABC77948.1"/>
    </source>
</evidence>
<reference evidence="1 2" key="1">
    <citation type="journal article" date="2007" name="Proc. Natl. Acad. Sci. U.S.A.">
        <title>The genome of Syntrophus aciditrophicus: life at the thermodynamic limit of microbial growth.</title>
        <authorList>
            <person name="McInerney M.J."/>
            <person name="Rohlin L."/>
            <person name="Mouttaki H."/>
            <person name="Kim U."/>
            <person name="Krupp R.S."/>
            <person name="Rios-Hernandez L."/>
            <person name="Sieber J."/>
            <person name="Struchtemeyer C.G."/>
            <person name="Bhattacharyya A."/>
            <person name="Campbell J.W."/>
            <person name="Gunsalus R.P."/>
        </authorList>
    </citation>
    <scope>NUCLEOTIDE SEQUENCE [LARGE SCALE GENOMIC DNA]</scope>
    <source>
        <strain evidence="1 2">SB</strain>
    </source>
</reference>